<dbReference type="PROSITE" id="PS50166">
    <property type="entry name" value="IMPORTIN_B_NT"/>
    <property type="match status" value="1"/>
</dbReference>
<dbReference type="PANTHER" id="PTHR12363">
    <property type="entry name" value="TRANSPORTIN 3 AND IMPORTIN 13"/>
    <property type="match status" value="1"/>
</dbReference>
<organism evidence="2">
    <name type="scientific">Absidia glauca</name>
    <name type="common">Pin mould</name>
    <dbReference type="NCBI Taxonomy" id="4829"/>
    <lineage>
        <taxon>Eukaryota</taxon>
        <taxon>Fungi</taxon>
        <taxon>Fungi incertae sedis</taxon>
        <taxon>Mucoromycota</taxon>
        <taxon>Mucoromycotina</taxon>
        <taxon>Mucoromycetes</taxon>
        <taxon>Mucorales</taxon>
        <taxon>Cunninghamellaceae</taxon>
        <taxon>Absidia</taxon>
    </lineage>
</organism>
<dbReference type="OrthoDB" id="435593at2759"/>
<dbReference type="InterPro" id="IPR016024">
    <property type="entry name" value="ARM-type_fold"/>
</dbReference>
<dbReference type="OMA" id="YHKLLSQ"/>
<dbReference type="PANTHER" id="PTHR12363:SF53">
    <property type="entry name" value="MRNA TRANSPORT REGULATOR MTR10"/>
    <property type="match status" value="1"/>
</dbReference>
<dbReference type="STRING" id="4829.A0A163JIJ4"/>
<dbReference type="SUPFAM" id="SSF48371">
    <property type="entry name" value="ARM repeat"/>
    <property type="match status" value="1"/>
</dbReference>
<sequence>MHSTLVTNHGCTSRPTDPLLTTYEQYDAAYIEKTVYNLAMMDDSLGAMVKEALDTIEEAYRCYGTEAISLSFNGGKDCTVLLHLVVAVLSRLGRKKDEWLRTVFVTYPNPFPHVDAFVQVCTQRYHLDCVLIPGPMRQALQHYLDTSLPRPKAIFVGIRRNDPYAENLTHFDMTDKGWPEFMRVHPIIDWTFSDVWDFLLKLRIPYCSLYDEGYTSLGSIENTHPNPNLEQDGQYKPAFMLKNEFDLVPQVLEALASLYSNSDAAAKKQAMKWLESFQKKATWQVADLLINAETANVETRLFAAQTLRQKITYDLRELDLNHRSMLRDSLVQLLWTSASGPKSVMIQLCLALADLAAQFKEWKTVVKDVVDRFGGVPETGGCLLEFLKVLPEEMANNRLPLSDKEFRERTCELIEANSEQVLKLILVYIQSSGANVEIQQCALSCLSSWLKTGDVDIRVLASSPLVDISFDGLAHDDLFDVCTDVVCEILYETRDVVELKPLIEKLYPRFTPLLQQLQQAKAEEDGDKVRNYCRIFIEAGEAYVSLIAQHPESFAVLLDGILSCTAYNDLDIAKMTFTFWYELTNTLTTPHYQHAIPSFQTCFDQLVEIIITHLHYPDDINDWSAAERDDFRSFRHEMGDTLKDCCRILTPQKCLIKPMAHLSNLLAKNTPTDVSPPRWQQIEAPIFSLRAMGSEVPADENEVMPQIMEFLSKLPDHPKIRYAATLVISRYSFWTHEHPQYITYQLNFISTGFQDDEVAGASALALKNLCKDCSEHLIDYIGELHPFYVNVVKTLPFQDALGVTEAIAHVLAVIPITGLTNALQSFCMPLAQDLHAIIVKGKDAVPKEERIRAGDILEQISAFIDIIRPEIPAGQPHPCVDFVTELWPVFTLCLNNFGSEPTIAEPLCRCYKGCLQSYRVHFVPLLPQLMESIVSGFDQTGLGVYLWVGNKIIKEYAQEGSEGVAPCFGLLERLSLIVFGRLNGQKFDDIPDVIEEYFRMVIAFLECAPTPLVQNDLLSSIFQAGLAGLSLEQTSALSAVIQFYRRLLGIALSVDELVGPGNVTHRSMFGQNGVRIAALVRQFGASYVKLLFDGMIYHYPMDMISDVASIMRSLAQLLPEESAQWIVPLVNGFQDISPAERSEFLENYMGAVQSKQWTKVRRVLSDFVTVYRRKHTSHRND</sequence>
<dbReference type="Gene3D" id="3.40.50.620">
    <property type="entry name" value="HUPs"/>
    <property type="match status" value="1"/>
</dbReference>
<dbReference type="GO" id="GO:0006606">
    <property type="term" value="P:protein import into nucleus"/>
    <property type="evidence" value="ECO:0007669"/>
    <property type="project" value="TreeGrafter"/>
</dbReference>
<dbReference type="InterPro" id="IPR057942">
    <property type="entry name" value="TPR_TNPO3_IPO13_3rd"/>
</dbReference>
<dbReference type="SUPFAM" id="SSF52402">
    <property type="entry name" value="Adenine nucleotide alpha hydrolases-like"/>
    <property type="match status" value="1"/>
</dbReference>
<dbReference type="InterPro" id="IPR051345">
    <property type="entry name" value="Importin_beta-like_NTR"/>
</dbReference>
<dbReference type="Pfam" id="PF24139">
    <property type="entry name" value="TPR_TNPO3_IPO13_4th"/>
    <property type="match status" value="1"/>
</dbReference>
<dbReference type="Pfam" id="PF08389">
    <property type="entry name" value="Xpo1"/>
    <property type="match status" value="1"/>
</dbReference>
<dbReference type="InterPro" id="IPR057941">
    <property type="entry name" value="TPR_TNPO3_IPO13_2nd"/>
</dbReference>
<dbReference type="Pfam" id="PF03810">
    <property type="entry name" value="IBN_N"/>
    <property type="match status" value="1"/>
</dbReference>
<dbReference type="InterPro" id="IPR001494">
    <property type="entry name" value="Importin-beta_N"/>
</dbReference>
<dbReference type="Pfam" id="PF24138">
    <property type="entry name" value="TPR_TNPO3_IPO13_2nd"/>
    <property type="match status" value="1"/>
</dbReference>
<evidence type="ECO:0000313" key="3">
    <source>
        <dbReference type="Proteomes" id="UP000078561"/>
    </source>
</evidence>
<feature type="domain" description="Importin N-terminal" evidence="1">
    <location>
        <begin position="270"/>
        <end position="336"/>
    </location>
</feature>
<accession>A0A163JIJ4</accession>
<dbReference type="InParanoid" id="A0A163JIJ4"/>
<dbReference type="EMBL" id="LT553527">
    <property type="protein sequence ID" value="SAM01511.1"/>
    <property type="molecule type" value="Genomic_DNA"/>
</dbReference>
<name>A0A163JIJ4_ABSGL</name>
<dbReference type="InterPro" id="IPR011989">
    <property type="entry name" value="ARM-like"/>
</dbReference>
<evidence type="ECO:0000259" key="1">
    <source>
        <dbReference type="PROSITE" id="PS50166"/>
    </source>
</evidence>
<dbReference type="InterPro" id="IPR002500">
    <property type="entry name" value="PAPS_reduct_dom"/>
</dbReference>
<dbReference type="InterPro" id="IPR014729">
    <property type="entry name" value="Rossmann-like_a/b/a_fold"/>
</dbReference>
<dbReference type="Pfam" id="PF01507">
    <property type="entry name" value="PAPS_reduct"/>
    <property type="match status" value="1"/>
</dbReference>
<dbReference type="AlphaFoldDB" id="A0A163JIJ4"/>
<dbReference type="InterPro" id="IPR058537">
    <property type="entry name" value="TPR_TNPO3_IPO13_4th"/>
</dbReference>
<dbReference type="GO" id="GO:0003824">
    <property type="term" value="F:catalytic activity"/>
    <property type="evidence" value="ECO:0007669"/>
    <property type="project" value="InterPro"/>
</dbReference>
<dbReference type="Proteomes" id="UP000078561">
    <property type="component" value="Unassembled WGS sequence"/>
</dbReference>
<evidence type="ECO:0000313" key="2">
    <source>
        <dbReference type="EMBL" id="SAM01511.1"/>
    </source>
</evidence>
<dbReference type="InterPro" id="IPR013598">
    <property type="entry name" value="Exportin-1/Importin-b-like"/>
</dbReference>
<dbReference type="SMART" id="SM00913">
    <property type="entry name" value="IBN_N"/>
    <property type="match status" value="1"/>
</dbReference>
<reference evidence="2" key="1">
    <citation type="submission" date="2016-04" db="EMBL/GenBank/DDBJ databases">
        <authorList>
            <person name="Evans L.H."/>
            <person name="Alamgir A."/>
            <person name="Owens N."/>
            <person name="Weber N.D."/>
            <person name="Virtaneva K."/>
            <person name="Barbian K."/>
            <person name="Babar A."/>
            <person name="Rosenke K."/>
        </authorList>
    </citation>
    <scope>NUCLEOTIDE SEQUENCE [LARGE SCALE GENOMIC DNA]</scope>
    <source>
        <strain evidence="2">CBS 101.48</strain>
    </source>
</reference>
<dbReference type="FunCoup" id="A0A163JIJ4">
    <property type="interactions" value="1208"/>
</dbReference>
<protein>
    <recommendedName>
        <fullName evidence="1">Importin N-terminal domain-containing protein</fullName>
    </recommendedName>
</protein>
<dbReference type="GO" id="GO:0031267">
    <property type="term" value="F:small GTPase binding"/>
    <property type="evidence" value="ECO:0007669"/>
    <property type="project" value="InterPro"/>
</dbReference>
<gene>
    <name evidence="2" type="primary">ABSGL_07252.1 scaffold 8717</name>
</gene>
<dbReference type="Gene3D" id="1.25.10.10">
    <property type="entry name" value="Leucine-rich Repeat Variant"/>
    <property type="match status" value="1"/>
</dbReference>
<dbReference type="CDD" id="cd23948">
    <property type="entry name" value="FAD_synthase"/>
    <property type="match status" value="1"/>
</dbReference>
<dbReference type="GO" id="GO:0005737">
    <property type="term" value="C:cytoplasm"/>
    <property type="evidence" value="ECO:0007669"/>
    <property type="project" value="TreeGrafter"/>
</dbReference>
<dbReference type="Pfam" id="PF24140">
    <property type="entry name" value="TPR_TNPO3_IPO13_3rd"/>
    <property type="match status" value="1"/>
</dbReference>
<proteinExistence type="predicted"/>
<keyword evidence="3" id="KW-1185">Reference proteome</keyword>